<keyword evidence="1" id="KW-0472">Membrane</keyword>
<comment type="caution">
    <text evidence="2">The sequence shown here is derived from an EMBL/GenBank/DDBJ whole genome shotgun (WGS) entry which is preliminary data.</text>
</comment>
<evidence type="ECO:0000313" key="3">
    <source>
        <dbReference type="Proteomes" id="UP000321440"/>
    </source>
</evidence>
<name>A0A511W965_9BACI</name>
<gene>
    <name evidence="2" type="ORF">AHA02nite_16580</name>
</gene>
<organism evidence="2 3">
    <name type="scientific">Alkalibacillus haloalkaliphilus</name>
    <dbReference type="NCBI Taxonomy" id="94136"/>
    <lineage>
        <taxon>Bacteria</taxon>
        <taxon>Bacillati</taxon>
        <taxon>Bacillota</taxon>
        <taxon>Bacilli</taxon>
        <taxon>Bacillales</taxon>
        <taxon>Bacillaceae</taxon>
        <taxon>Alkalibacillus</taxon>
    </lineage>
</organism>
<protein>
    <submittedName>
        <fullName evidence="2">Uncharacterized protein</fullName>
    </submittedName>
</protein>
<proteinExistence type="predicted"/>
<dbReference type="Proteomes" id="UP000321440">
    <property type="component" value="Unassembled WGS sequence"/>
</dbReference>
<dbReference type="AlphaFoldDB" id="A0A511W965"/>
<evidence type="ECO:0000313" key="2">
    <source>
        <dbReference type="EMBL" id="GEN45882.1"/>
    </source>
</evidence>
<sequence>MTMVITMMVVVVVSSVMVSSMVVMIESMTPDHILPLLFTFYYIL</sequence>
<evidence type="ECO:0000256" key="1">
    <source>
        <dbReference type="SAM" id="Phobius"/>
    </source>
</evidence>
<reference evidence="2 3" key="1">
    <citation type="submission" date="2019-07" db="EMBL/GenBank/DDBJ databases">
        <title>Whole genome shotgun sequence of Alkalibacillus haloalkaliphilus NBRC 103110.</title>
        <authorList>
            <person name="Hosoyama A."/>
            <person name="Uohara A."/>
            <person name="Ohji S."/>
            <person name="Ichikawa N."/>
        </authorList>
    </citation>
    <scope>NUCLEOTIDE SEQUENCE [LARGE SCALE GENOMIC DNA]</scope>
    <source>
        <strain evidence="2 3">NBRC 103110</strain>
    </source>
</reference>
<dbReference type="EMBL" id="BJYA01000011">
    <property type="protein sequence ID" value="GEN45882.1"/>
    <property type="molecule type" value="Genomic_DNA"/>
</dbReference>
<keyword evidence="1" id="KW-0812">Transmembrane</keyword>
<feature type="transmembrane region" description="Helical" evidence="1">
    <location>
        <begin position="6"/>
        <end position="25"/>
    </location>
</feature>
<keyword evidence="1" id="KW-1133">Transmembrane helix</keyword>
<keyword evidence="3" id="KW-1185">Reference proteome</keyword>
<accession>A0A511W965</accession>